<dbReference type="AlphaFoldDB" id="Q1PVY9"/>
<accession>Q1PVY9</accession>
<dbReference type="Gene3D" id="3.40.50.2000">
    <property type="entry name" value="Glycogen Phosphorylase B"/>
    <property type="match status" value="1"/>
</dbReference>
<name>Q1PVY9_KUEST</name>
<sequence>MPEICQDAAIYFNPQDIAEKIQIVLSNNDLLQKLKQLSFIRASYFSWEETAKKTLQVFESCR</sequence>
<reference evidence="1" key="1">
    <citation type="journal article" date="2006" name="Nature">
        <title>Deciphering the evolution and metabolism of an anammox bacterium from a community genome.</title>
        <authorList>
            <person name="Strous M."/>
            <person name="Pelletier E."/>
            <person name="Mangenot S."/>
            <person name="Rattei T."/>
            <person name="Lehner A."/>
            <person name="Taylor M.W."/>
            <person name="Horn M."/>
            <person name="Daims H."/>
            <person name="Bartol-Mavel D."/>
            <person name="Wincker P."/>
            <person name="Barbe V."/>
            <person name="Fonknechten N."/>
            <person name="Vallenet D."/>
            <person name="Segurens B."/>
            <person name="Schenowitz-Truong C."/>
            <person name="Medigue C."/>
            <person name="Collingro A."/>
            <person name="Snel B."/>
            <person name="Dutilh B.E."/>
            <person name="OpDenCamp H.J.M."/>
            <person name="vanDerDrift C."/>
            <person name="Cirpus I."/>
            <person name="vanDePas-Schoonen K.T."/>
            <person name="Harhangi H.R."/>
            <person name="vanNiftrik L."/>
            <person name="Schmid M."/>
            <person name="Keltjens J."/>
            <person name="vanDeVossenberg J."/>
            <person name="Kartal B."/>
            <person name="Meier H."/>
            <person name="Frishman D."/>
            <person name="Huynen M.A."/>
            <person name="Mewes H."/>
            <person name="Weissenbach J."/>
            <person name="Jetten M.S.M."/>
            <person name="Wagner M."/>
            <person name="LePaslier D."/>
        </authorList>
    </citation>
    <scope>NUCLEOTIDE SEQUENCE</scope>
</reference>
<reference evidence="1" key="2">
    <citation type="submission" date="2006-01" db="EMBL/GenBank/DDBJ databases">
        <authorList>
            <person name="Genoscope"/>
        </authorList>
    </citation>
    <scope>NUCLEOTIDE SEQUENCE</scope>
</reference>
<dbReference type="SUPFAM" id="SSF53756">
    <property type="entry name" value="UDP-Glycosyltransferase/glycogen phosphorylase"/>
    <property type="match status" value="1"/>
</dbReference>
<dbReference type="EMBL" id="CT573073">
    <property type="protein sequence ID" value="CAJ71396.1"/>
    <property type="molecule type" value="Genomic_DNA"/>
</dbReference>
<evidence type="ECO:0000313" key="1">
    <source>
        <dbReference type="EMBL" id="CAJ71396.1"/>
    </source>
</evidence>
<evidence type="ECO:0008006" key="2">
    <source>
        <dbReference type="Google" id="ProtNLM"/>
    </source>
</evidence>
<proteinExistence type="predicted"/>
<organism evidence="1">
    <name type="scientific">Kuenenia stuttgartiensis</name>
    <dbReference type="NCBI Taxonomy" id="174633"/>
    <lineage>
        <taxon>Bacteria</taxon>
        <taxon>Pseudomonadati</taxon>
        <taxon>Planctomycetota</taxon>
        <taxon>Candidatus Brocadiia</taxon>
        <taxon>Candidatus Brocadiales</taxon>
        <taxon>Candidatus Brocadiaceae</taxon>
        <taxon>Candidatus Kuenenia</taxon>
    </lineage>
</organism>
<protein>
    <recommendedName>
        <fullName evidence="2">Glycosyl transferase family 1 domain-containing protein</fullName>
    </recommendedName>
</protein>
<gene>
    <name evidence="1" type="ORF">kustc0651</name>
</gene>